<reference evidence="4" key="1">
    <citation type="journal article" date="2019" name="Int. J. Syst. Evol. Microbiol.">
        <title>The Global Catalogue of Microorganisms (GCM) 10K type strain sequencing project: providing services to taxonomists for standard genome sequencing and annotation.</title>
        <authorList>
            <consortium name="The Broad Institute Genomics Platform"/>
            <consortium name="The Broad Institute Genome Sequencing Center for Infectious Disease"/>
            <person name="Wu L."/>
            <person name="Ma J."/>
        </authorList>
    </citation>
    <scope>NUCLEOTIDE SEQUENCE [LARGE SCALE GENOMIC DNA]</scope>
    <source>
        <strain evidence="4">CCUG 52537</strain>
    </source>
</reference>
<evidence type="ECO:0000313" key="3">
    <source>
        <dbReference type="EMBL" id="MFD0850503.1"/>
    </source>
</evidence>
<dbReference type="PANTHER" id="PTHR42776">
    <property type="entry name" value="SERINE PEPTIDASE S9 FAMILY MEMBER"/>
    <property type="match status" value="1"/>
</dbReference>
<dbReference type="InterPro" id="IPR029058">
    <property type="entry name" value="AB_hydrolase_fold"/>
</dbReference>
<feature type="domain" description="Peptidase S9 prolyl oligopeptidase catalytic" evidence="2">
    <location>
        <begin position="440"/>
        <end position="653"/>
    </location>
</feature>
<dbReference type="Gene3D" id="2.120.10.30">
    <property type="entry name" value="TolB, C-terminal domain"/>
    <property type="match status" value="1"/>
</dbReference>
<evidence type="ECO:0000259" key="2">
    <source>
        <dbReference type="Pfam" id="PF00326"/>
    </source>
</evidence>
<dbReference type="Proteomes" id="UP001597124">
    <property type="component" value="Unassembled WGS sequence"/>
</dbReference>
<organism evidence="3 4">
    <name type="scientific">Sphingosinicella xenopeptidilytica</name>
    <dbReference type="NCBI Taxonomy" id="364098"/>
    <lineage>
        <taxon>Bacteria</taxon>
        <taxon>Pseudomonadati</taxon>
        <taxon>Pseudomonadota</taxon>
        <taxon>Alphaproteobacteria</taxon>
        <taxon>Sphingomonadales</taxon>
        <taxon>Sphingosinicellaceae</taxon>
        <taxon>Sphingosinicella</taxon>
    </lineage>
</organism>
<name>A0ABW3C945_SPHXN</name>
<proteinExistence type="predicted"/>
<dbReference type="SUPFAM" id="SSF82171">
    <property type="entry name" value="DPP6 N-terminal domain-like"/>
    <property type="match status" value="1"/>
</dbReference>
<evidence type="ECO:0000313" key="4">
    <source>
        <dbReference type="Proteomes" id="UP001597124"/>
    </source>
</evidence>
<dbReference type="Pfam" id="PF00326">
    <property type="entry name" value="Peptidase_S9"/>
    <property type="match status" value="1"/>
</dbReference>
<keyword evidence="4" id="KW-1185">Reference proteome</keyword>
<sequence length="688" mass="75373">MGFEVLRRLRLRRTALAATLICAGVVPGALPEARARAEAVQQTTLVPRDELFASPTYSELQISPDGKALAFLHPLNGVLNIWVAPIDDLASAVPVTRFDNRPPDGFQWSADGRFLLILKDIGGEEHSQLWIANLEKRTVINATIDPAVQTKIVKVSARRPGEILVGMNIRDPRYRDIYRIDLATGQRTEVFRNETNYIDVIADPDFNIRMGVRGNADGSWTYFRLDPGPSEFMSIPLVSLRNSKVFGLDAAGRLTMLDSRDGDKANLVSVDLASGKKALLAEARRADIMEPLFDEESGALLATREDPLVNEWTVRSDDVRAEFAALEAAVAGPFRIAGQTPDNARWLLLETVPNRADRYSWWDRKGRTLTPLVSMRPTLDQRALARRTPVTITSRDGLSLPSYLTLPTGAKLGANGMPVKPAPLVLLVHGGPWLRDDLAFDPQHAWLADRGYAVLSVNFRGSSGFGSAFMAKADRKWSETMHDDLLDAVQWAIGKGVTAKDRVAVMGLSYGGYSTLVSLSFTPDTFQCGVDLAGPSNLVRLASAMPEWWTWQKPQFLNRMGDPSTPEGAADLLRRSPISRVDAISKPLLVTNGANDPRIFPDQSQEIVDALKARGKPVTYAFYPDEGHVYAKDESNISFAAIAEHFLSKCLGGKAEPYGDDLVGSQVELKTGAGFVPGLEKVLQAGTK</sequence>
<dbReference type="Gene3D" id="3.40.50.1820">
    <property type="entry name" value="alpha/beta hydrolase"/>
    <property type="match status" value="1"/>
</dbReference>
<dbReference type="InterPro" id="IPR011042">
    <property type="entry name" value="6-blade_b-propeller_TolB-like"/>
</dbReference>
<dbReference type="EMBL" id="JBHTIK010000015">
    <property type="protein sequence ID" value="MFD0850503.1"/>
    <property type="molecule type" value="Genomic_DNA"/>
</dbReference>
<dbReference type="InterPro" id="IPR001375">
    <property type="entry name" value="Peptidase_S9_cat"/>
</dbReference>
<dbReference type="SUPFAM" id="SSF53474">
    <property type="entry name" value="alpha/beta-Hydrolases"/>
    <property type="match status" value="1"/>
</dbReference>
<comment type="caution">
    <text evidence="3">The sequence shown here is derived from an EMBL/GenBank/DDBJ whole genome shotgun (WGS) entry which is preliminary data.</text>
</comment>
<dbReference type="PANTHER" id="PTHR42776:SF27">
    <property type="entry name" value="DIPEPTIDYL PEPTIDASE FAMILY MEMBER 6"/>
    <property type="match status" value="1"/>
</dbReference>
<protein>
    <submittedName>
        <fullName evidence="3">S9 family peptidase</fullName>
    </submittedName>
</protein>
<accession>A0ABW3C945</accession>
<dbReference type="RefSeq" id="WP_381494903.1">
    <property type="nucleotide sequence ID" value="NZ_JBHTIK010000015.1"/>
</dbReference>
<keyword evidence="1" id="KW-0378">Hydrolase</keyword>
<evidence type="ECO:0000256" key="1">
    <source>
        <dbReference type="ARBA" id="ARBA00022801"/>
    </source>
</evidence>
<gene>
    <name evidence="3" type="ORF">ACFQ00_19400</name>
</gene>